<reference evidence="5" key="1">
    <citation type="journal article" date="2020" name="Nature">
        <title>Giant virus diversity and host interactions through global metagenomics.</title>
        <authorList>
            <person name="Schulz F."/>
            <person name="Roux S."/>
            <person name="Paez-Espino D."/>
            <person name="Jungbluth S."/>
            <person name="Walsh D.A."/>
            <person name="Denef V.J."/>
            <person name="McMahon K.D."/>
            <person name="Konstantinidis K.T."/>
            <person name="Eloe-Fadrosh E.A."/>
            <person name="Kyrpides N.C."/>
            <person name="Woyke T."/>
        </authorList>
    </citation>
    <scope>NUCLEOTIDE SEQUENCE</scope>
    <source>
        <strain evidence="5">GVMAG-M-3300001348-25</strain>
    </source>
</reference>
<dbReference type="GO" id="GO:0005976">
    <property type="term" value="P:polysaccharide metabolic process"/>
    <property type="evidence" value="ECO:0007669"/>
    <property type="project" value="InterPro"/>
</dbReference>
<evidence type="ECO:0000256" key="2">
    <source>
        <dbReference type="ARBA" id="ARBA00022695"/>
    </source>
</evidence>
<dbReference type="InterPro" id="IPR050385">
    <property type="entry name" value="Archaeal_FAD_synthase"/>
</dbReference>
<dbReference type="InterPro" id="IPR004821">
    <property type="entry name" value="Cyt_trans-like"/>
</dbReference>
<dbReference type="Gene3D" id="2.60.120.10">
    <property type="entry name" value="Jelly Rolls"/>
    <property type="match status" value="1"/>
</dbReference>
<dbReference type="EMBL" id="MN738851">
    <property type="protein sequence ID" value="QHT27988.1"/>
    <property type="molecule type" value="Genomic_DNA"/>
</dbReference>
<dbReference type="Pfam" id="PF01467">
    <property type="entry name" value="CTP_transf_like"/>
    <property type="match status" value="1"/>
</dbReference>
<evidence type="ECO:0000256" key="1">
    <source>
        <dbReference type="ARBA" id="ARBA00022679"/>
    </source>
</evidence>
<sequence>MQFISPKNEEIDITTNAKGRLRENSEKKEYFKQIFEKPWGYEYLAYQNDKIGIWILHVNSDCETSLHCHFKKDTLIYCLDGSFKINLFDSYKILNTFDNLYIPRNTFHGIHSYTNHSVLMEIEIYTDEIDYTDKNDLLRIKDVYNRDKNRYETSVVPKEAKENEIMNFHNSDTYNLNNTEIKIVKIKDNNETIHFDNYDKVILLKGNIFQQNVCGPGSIINPNDNYSLLTNDVELIMMKNIYYPLTNKIIYSNSQLSDMIEVNNYKNIGLTSGCFDIIHTGHLKTLKTAKQNCSHLFVCLSSDDQIKFLKGDKRPINNINDRLHMLMHMDFIDYIILYNEINDENESVLDNIMNTIKPETWFKGTDYTKENILQKHPTLKNIMLIELEENKSTSNIINKITN</sequence>
<dbReference type="PANTHER" id="PTHR43793">
    <property type="entry name" value="FAD SYNTHASE"/>
    <property type="match status" value="1"/>
</dbReference>
<organism evidence="5">
    <name type="scientific">viral metagenome</name>
    <dbReference type="NCBI Taxonomy" id="1070528"/>
    <lineage>
        <taxon>unclassified sequences</taxon>
        <taxon>metagenomes</taxon>
        <taxon>organismal metagenomes</taxon>
    </lineage>
</organism>
<dbReference type="GO" id="GO:0016779">
    <property type="term" value="F:nucleotidyltransferase activity"/>
    <property type="evidence" value="ECO:0007669"/>
    <property type="project" value="UniProtKB-KW"/>
</dbReference>
<dbReference type="SUPFAM" id="SSF52374">
    <property type="entry name" value="Nucleotidylyl transferase"/>
    <property type="match status" value="1"/>
</dbReference>
<evidence type="ECO:0008006" key="6">
    <source>
        <dbReference type="Google" id="ProtNLM"/>
    </source>
</evidence>
<accession>A0A6C0EGD9</accession>
<feature type="domain" description="Cytidyltransferase-like" evidence="4">
    <location>
        <begin position="271"/>
        <end position="370"/>
    </location>
</feature>
<dbReference type="SUPFAM" id="SSF51182">
    <property type="entry name" value="RmlC-like cupins"/>
    <property type="match status" value="1"/>
</dbReference>
<feature type="domain" description="Mannose-6-phosphate isomerase type II C-terminal" evidence="3">
    <location>
        <begin position="26"/>
        <end position="142"/>
    </location>
</feature>
<evidence type="ECO:0000259" key="4">
    <source>
        <dbReference type="Pfam" id="PF01467"/>
    </source>
</evidence>
<dbReference type="Pfam" id="PF01050">
    <property type="entry name" value="MannoseP_isomer"/>
    <property type="match status" value="1"/>
</dbReference>
<evidence type="ECO:0000259" key="3">
    <source>
        <dbReference type="Pfam" id="PF01050"/>
    </source>
</evidence>
<dbReference type="InterPro" id="IPR001538">
    <property type="entry name" value="Man6P_isomerase-2_C"/>
</dbReference>
<dbReference type="Gene3D" id="3.40.50.620">
    <property type="entry name" value="HUPs"/>
    <property type="match status" value="1"/>
</dbReference>
<protein>
    <recommendedName>
        <fullName evidence="6">Cytidyltransferase-like domain-containing protein</fullName>
    </recommendedName>
</protein>
<proteinExistence type="predicted"/>
<dbReference type="InterPro" id="IPR014729">
    <property type="entry name" value="Rossmann-like_a/b/a_fold"/>
</dbReference>
<dbReference type="InterPro" id="IPR011051">
    <property type="entry name" value="RmlC_Cupin_sf"/>
</dbReference>
<keyword evidence="1" id="KW-0808">Transferase</keyword>
<dbReference type="AlphaFoldDB" id="A0A6C0EGD9"/>
<dbReference type="InterPro" id="IPR014710">
    <property type="entry name" value="RmlC-like_jellyroll"/>
</dbReference>
<keyword evidence="2" id="KW-0548">Nucleotidyltransferase</keyword>
<name>A0A6C0EGD9_9ZZZZ</name>
<dbReference type="PANTHER" id="PTHR43793:SF2">
    <property type="entry name" value="BIFUNCTIONAL PROTEIN HLDE"/>
    <property type="match status" value="1"/>
</dbReference>
<dbReference type="NCBIfam" id="TIGR00125">
    <property type="entry name" value="cyt_tran_rel"/>
    <property type="match status" value="1"/>
</dbReference>
<evidence type="ECO:0000313" key="5">
    <source>
        <dbReference type="EMBL" id="QHT27988.1"/>
    </source>
</evidence>